<dbReference type="OrthoDB" id="8912194at2"/>
<dbReference type="GO" id="GO:0055085">
    <property type="term" value="P:transmembrane transport"/>
    <property type="evidence" value="ECO:0007669"/>
    <property type="project" value="InterPro"/>
</dbReference>
<keyword evidence="4" id="KW-1185">Reference proteome</keyword>
<dbReference type="PANTHER" id="PTHR33376">
    <property type="match status" value="1"/>
</dbReference>
<feature type="chain" id="PRO_5012816113" evidence="2">
    <location>
        <begin position="23"/>
        <end position="346"/>
    </location>
</feature>
<dbReference type="CDD" id="cd13602">
    <property type="entry name" value="PBP2_TRAP_BpDctp6_7"/>
    <property type="match status" value="1"/>
</dbReference>
<keyword evidence="1 2" id="KW-0732">Signal</keyword>
<dbReference type="InterPro" id="IPR018389">
    <property type="entry name" value="DctP_fam"/>
</dbReference>
<dbReference type="STRING" id="1121409.SAMN02745124_00658"/>
<evidence type="ECO:0000256" key="2">
    <source>
        <dbReference type="SAM" id="SignalP"/>
    </source>
</evidence>
<dbReference type="RefSeq" id="WP_073373384.1">
    <property type="nucleotide sequence ID" value="NZ_FQXS01000002.1"/>
</dbReference>
<dbReference type="AlphaFoldDB" id="A0A1M5T8P1"/>
<accession>A0A1M5T8P1</accession>
<dbReference type="Gene3D" id="3.40.190.170">
    <property type="entry name" value="Bacterial extracellular solute-binding protein, family 7"/>
    <property type="match status" value="1"/>
</dbReference>
<organism evidence="3 4">
    <name type="scientific">Desulfofustis glycolicus DSM 9705</name>
    <dbReference type="NCBI Taxonomy" id="1121409"/>
    <lineage>
        <taxon>Bacteria</taxon>
        <taxon>Pseudomonadati</taxon>
        <taxon>Thermodesulfobacteriota</taxon>
        <taxon>Desulfobulbia</taxon>
        <taxon>Desulfobulbales</taxon>
        <taxon>Desulfocapsaceae</taxon>
        <taxon>Desulfofustis</taxon>
    </lineage>
</organism>
<dbReference type="SUPFAM" id="SSF53850">
    <property type="entry name" value="Periplasmic binding protein-like II"/>
    <property type="match status" value="1"/>
</dbReference>
<evidence type="ECO:0000313" key="3">
    <source>
        <dbReference type="EMBL" id="SHH47084.1"/>
    </source>
</evidence>
<dbReference type="Pfam" id="PF03480">
    <property type="entry name" value="DctP"/>
    <property type="match status" value="1"/>
</dbReference>
<dbReference type="NCBIfam" id="NF037995">
    <property type="entry name" value="TRAP_S1"/>
    <property type="match status" value="1"/>
</dbReference>
<dbReference type="InterPro" id="IPR038404">
    <property type="entry name" value="TRAP_DctP_sf"/>
</dbReference>
<proteinExistence type="predicted"/>
<sequence length="346" mass="38371">MKRFTIALVTAGMMATSSLALAAEKSFNVLGQPLATGLIQKNKEQPFFENFAENTGLAIDANYKPIDVTGIKSEETLRVLKNGLFDIVSIRTAQAARDEVFLLGQDLVGLNPTYEKARQVYDAYKPHFAARLQEKFDAKLLGLWPFGPQVLFCKPEISGLADLKGKKVRVYDQNLSQFIESIGATPVPIGFSEVQQALSRGVTECAITGASSANTAGWPEVTEYFMPIGFQVGFNGYAINMKTWNKLSPEEQEKMQAAFDKLVDDIWVYSEELFEDALRCNVGKEPCTTVTKYNMKEVPVNEEDLKIVADAVKTVSFPTWSETCEKNYPGCTELWKKVLGPLTGIE</sequence>
<gene>
    <name evidence="3" type="ORF">SAMN02745124_00658</name>
</gene>
<evidence type="ECO:0000256" key="1">
    <source>
        <dbReference type="ARBA" id="ARBA00022729"/>
    </source>
</evidence>
<dbReference type="Proteomes" id="UP000184139">
    <property type="component" value="Unassembled WGS sequence"/>
</dbReference>
<dbReference type="EMBL" id="FQXS01000002">
    <property type="protein sequence ID" value="SHH47084.1"/>
    <property type="molecule type" value="Genomic_DNA"/>
</dbReference>
<name>A0A1M5T8P1_9BACT</name>
<evidence type="ECO:0000313" key="4">
    <source>
        <dbReference type="Proteomes" id="UP000184139"/>
    </source>
</evidence>
<feature type="signal peptide" evidence="2">
    <location>
        <begin position="1"/>
        <end position="22"/>
    </location>
</feature>
<protein>
    <submittedName>
        <fullName evidence="3">TRAP-type C4-dicarboxylate transport system, substrate-binding protein</fullName>
    </submittedName>
</protein>
<reference evidence="3 4" key="1">
    <citation type="submission" date="2016-11" db="EMBL/GenBank/DDBJ databases">
        <authorList>
            <person name="Jaros S."/>
            <person name="Januszkiewicz K."/>
            <person name="Wedrychowicz H."/>
        </authorList>
    </citation>
    <scope>NUCLEOTIDE SEQUENCE [LARGE SCALE GENOMIC DNA]</scope>
    <source>
        <strain evidence="3 4">DSM 9705</strain>
    </source>
</reference>
<dbReference type="PANTHER" id="PTHR33376:SF4">
    <property type="entry name" value="SIALIC ACID-BINDING PERIPLASMIC PROTEIN SIAP"/>
    <property type="match status" value="1"/>
</dbReference>